<reference evidence="1 2" key="1">
    <citation type="submission" date="2022-05" db="EMBL/GenBank/DDBJ databases">
        <title>Chromosome-level reference genomes for two strains of Caenorhabditis briggsae: an improved platform for comparative genomics.</title>
        <authorList>
            <person name="Stevens L."/>
            <person name="Andersen E.C."/>
        </authorList>
    </citation>
    <scope>NUCLEOTIDE SEQUENCE [LARGE SCALE GENOMIC DNA]</scope>
    <source>
        <strain evidence="1">QX1410_ONT</strain>
        <tissue evidence="1">Whole-organism</tissue>
    </source>
</reference>
<dbReference type="PANTHER" id="PTHR13060:SF0">
    <property type="entry name" value="PROTEIN ECDYSONELESS HOMOLOG"/>
    <property type="match status" value="1"/>
</dbReference>
<gene>
    <name evidence="1" type="ORF">L3Y34_010780</name>
</gene>
<dbReference type="EMBL" id="CP090896">
    <property type="protein sequence ID" value="ULT80444.1"/>
    <property type="molecule type" value="Genomic_DNA"/>
</dbReference>
<sequence length="536" mass="60527">MEQFISNNIMVNYSFFAFSVKIPRPHFLLSKNDVSNFRVMTEKILFYVYRDSGTSSESLIRSLVEELKNFVFSGRGISFTSKGYSGIPLLGELHIDSPEDDIWKVLAVLFKISAIEEGLIFKVHTEDYDRNPLVVEARKSDVLPDWAKTTKIFAENVFGMNGVIHLISPTVTEKFPKRSQVDTLRAVPNKTRNILVTESLSEKLNSAASRNFGMHNTSINVPASMAYVARQRPDILSLAIREFIGLDENKIKELEKRLADEQDRVMIHTSINDTDWKEVTAVADIESPTDIVSHRVSLALLAFDEKHASIPNGVAVPVSGLFQKVGDRFEREHLESLRAQFFGAPQSATHLYQTAKALVTGNHIQECRKIFVDEGSTSNRESDCSANEEDNSNVKYAKKQVFKKKKRSGNYGKKRELAAIIDHSIAPELPNEPEYQPPDNSAFLKKFERAVNGDDYYKASSDEYSLGEEEDLDLFMAKPRKKVLEEMKNKNKIKLGIKVAEKLPTVTDDEEIDVADMLRAAPPIADAEDFEDFDDI</sequence>
<dbReference type="Pfam" id="PF07093">
    <property type="entry name" value="SGT1"/>
    <property type="match status" value="1"/>
</dbReference>
<dbReference type="AlphaFoldDB" id="A0AAE8ZQ48"/>
<dbReference type="PANTHER" id="PTHR13060">
    <property type="entry name" value="SGT1 PROTEIN HSGT1 SUPPRESSOR OF GCR2"/>
    <property type="match status" value="1"/>
</dbReference>
<evidence type="ECO:0000313" key="2">
    <source>
        <dbReference type="Proteomes" id="UP000827892"/>
    </source>
</evidence>
<evidence type="ECO:0000313" key="1">
    <source>
        <dbReference type="EMBL" id="ULT80444.1"/>
    </source>
</evidence>
<proteinExistence type="predicted"/>
<dbReference type="Proteomes" id="UP000827892">
    <property type="component" value="Chromosome X"/>
</dbReference>
<protein>
    <submittedName>
        <fullName evidence="1">Uncharacterized protein</fullName>
    </submittedName>
</protein>
<accession>A0AAE8ZQ48</accession>
<organism evidence="1 2">
    <name type="scientific">Caenorhabditis briggsae</name>
    <dbReference type="NCBI Taxonomy" id="6238"/>
    <lineage>
        <taxon>Eukaryota</taxon>
        <taxon>Metazoa</taxon>
        <taxon>Ecdysozoa</taxon>
        <taxon>Nematoda</taxon>
        <taxon>Chromadorea</taxon>
        <taxon>Rhabditida</taxon>
        <taxon>Rhabditina</taxon>
        <taxon>Rhabditomorpha</taxon>
        <taxon>Rhabditoidea</taxon>
        <taxon>Rhabditidae</taxon>
        <taxon>Peloderinae</taxon>
        <taxon>Caenorhabditis</taxon>
    </lineage>
</organism>
<dbReference type="InterPro" id="IPR010770">
    <property type="entry name" value="Ecd"/>
</dbReference>
<name>A0AAE8ZQ48_CAEBR</name>